<reference evidence="3 4" key="1">
    <citation type="journal article" date="2018" name="Nat. Ecol. Evol.">
        <title>Pezizomycetes genomes reveal the molecular basis of ectomycorrhizal truffle lifestyle.</title>
        <authorList>
            <person name="Murat C."/>
            <person name="Payen T."/>
            <person name="Noel B."/>
            <person name="Kuo A."/>
            <person name="Morin E."/>
            <person name="Chen J."/>
            <person name="Kohler A."/>
            <person name="Krizsan K."/>
            <person name="Balestrini R."/>
            <person name="Da Silva C."/>
            <person name="Montanini B."/>
            <person name="Hainaut M."/>
            <person name="Levati E."/>
            <person name="Barry K.W."/>
            <person name="Belfiori B."/>
            <person name="Cichocki N."/>
            <person name="Clum A."/>
            <person name="Dockter R.B."/>
            <person name="Fauchery L."/>
            <person name="Guy J."/>
            <person name="Iotti M."/>
            <person name="Le Tacon F."/>
            <person name="Lindquist E.A."/>
            <person name="Lipzen A."/>
            <person name="Malagnac F."/>
            <person name="Mello A."/>
            <person name="Molinier V."/>
            <person name="Miyauchi S."/>
            <person name="Poulain J."/>
            <person name="Riccioni C."/>
            <person name="Rubini A."/>
            <person name="Sitrit Y."/>
            <person name="Splivallo R."/>
            <person name="Traeger S."/>
            <person name="Wang M."/>
            <person name="Zifcakova L."/>
            <person name="Wipf D."/>
            <person name="Zambonelli A."/>
            <person name="Paolocci F."/>
            <person name="Nowrousian M."/>
            <person name="Ottonello S."/>
            <person name="Baldrian P."/>
            <person name="Spatafora J.W."/>
            <person name="Henrissat B."/>
            <person name="Nagy L.G."/>
            <person name="Aury J.M."/>
            <person name="Wincker P."/>
            <person name="Grigoriev I.V."/>
            <person name="Bonfante P."/>
            <person name="Martin F.M."/>
        </authorList>
    </citation>
    <scope>NUCLEOTIDE SEQUENCE [LARGE SCALE GENOMIC DNA]</scope>
    <source>
        <strain evidence="3 4">RN42</strain>
    </source>
</reference>
<dbReference type="Proteomes" id="UP000275078">
    <property type="component" value="Unassembled WGS sequence"/>
</dbReference>
<sequence>MMETLASVSRPSQLPYNETHTQSKSTFLRLPLEVRLSVFQHLNALALLQVASTCSQLHSDVHSYPSIVRKSEGYSTKDMENWEDEYDKKTSFAPWNWSQMAALVEQLSHHQKEMGGSGSVDCLSIDESNCPATEFLGLGISNVNVYFLEDDAEKELWTKRYPERQKQGPRLMLCERCGYVEKEELMGRGEFFLNCPCGWSSFRRDETAVPFEHILLANWHLLPGLGYRV</sequence>
<evidence type="ECO:0000256" key="1">
    <source>
        <dbReference type="SAM" id="MobiDB-lite"/>
    </source>
</evidence>
<dbReference type="AlphaFoldDB" id="A0A3N4HZZ6"/>
<dbReference type="PROSITE" id="PS50181">
    <property type="entry name" value="FBOX"/>
    <property type="match status" value="1"/>
</dbReference>
<feature type="region of interest" description="Disordered" evidence="1">
    <location>
        <begin position="1"/>
        <end position="20"/>
    </location>
</feature>
<dbReference type="SUPFAM" id="SSF81383">
    <property type="entry name" value="F-box domain"/>
    <property type="match status" value="1"/>
</dbReference>
<proteinExistence type="predicted"/>
<organism evidence="3 4">
    <name type="scientific">Ascobolus immersus RN42</name>
    <dbReference type="NCBI Taxonomy" id="1160509"/>
    <lineage>
        <taxon>Eukaryota</taxon>
        <taxon>Fungi</taxon>
        <taxon>Dikarya</taxon>
        <taxon>Ascomycota</taxon>
        <taxon>Pezizomycotina</taxon>
        <taxon>Pezizomycetes</taxon>
        <taxon>Pezizales</taxon>
        <taxon>Ascobolaceae</taxon>
        <taxon>Ascobolus</taxon>
    </lineage>
</organism>
<dbReference type="InterPro" id="IPR001810">
    <property type="entry name" value="F-box_dom"/>
</dbReference>
<evidence type="ECO:0000313" key="4">
    <source>
        <dbReference type="Proteomes" id="UP000275078"/>
    </source>
</evidence>
<name>A0A3N4HZZ6_ASCIM</name>
<accession>A0A3N4HZZ6</accession>
<evidence type="ECO:0000259" key="2">
    <source>
        <dbReference type="PROSITE" id="PS50181"/>
    </source>
</evidence>
<dbReference type="InterPro" id="IPR036047">
    <property type="entry name" value="F-box-like_dom_sf"/>
</dbReference>
<evidence type="ECO:0000313" key="3">
    <source>
        <dbReference type="EMBL" id="RPA79422.1"/>
    </source>
</evidence>
<protein>
    <recommendedName>
        <fullName evidence="2">F-box domain-containing protein</fullName>
    </recommendedName>
</protein>
<dbReference type="CDD" id="cd09917">
    <property type="entry name" value="F-box_SF"/>
    <property type="match status" value="1"/>
</dbReference>
<keyword evidence="4" id="KW-1185">Reference proteome</keyword>
<dbReference type="EMBL" id="ML119699">
    <property type="protein sequence ID" value="RPA79422.1"/>
    <property type="molecule type" value="Genomic_DNA"/>
</dbReference>
<feature type="domain" description="F-box" evidence="2">
    <location>
        <begin position="24"/>
        <end position="71"/>
    </location>
</feature>
<gene>
    <name evidence="3" type="ORF">BJ508DRAFT_377643</name>
</gene>
<dbReference type="Pfam" id="PF00646">
    <property type="entry name" value="F-box"/>
    <property type="match status" value="1"/>
</dbReference>